<dbReference type="EMBL" id="FNBN01000002">
    <property type="protein sequence ID" value="SDF61589.1"/>
    <property type="molecule type" value="Genomic_DNA"/>
</dbReference>
<evidence type="ECO:0000313" key="2">
    <source>
        <dbReference type="EMBL" id="SDF61589.1"/>
    </source>
</evidence>
<reference evidence="2 3" key="1">
    <citation type="submission" date="2016-10" db="EMBL/GenBank/DDBJ databases">
        <authorList>
            <person name="de Groot N.N."/>
        </authorList>
    </citation>
    <scope>NUCLEOTIDE SEQUENCE [LARGE SCALE GENOMIC DNA]</scope>
    <source>
        <strain evidence="2 3">DSM 527</strain>
    </source>
</reference>
<evidence type="ECO:0000313" key="3">
    <source>
        <dbReference type="Proteomes" id="UP000199045"/>
    </source>
</evidence>
<accession>A0A1G7MKB0</accession>
<keyword evidence="1" id="KW-0732">Signal</keyword>
<name>A0A1G7MKB0_CHIFI</name>
<dbReference type="RefSeq" id="WP_089830817.1">
    <property type="nucleotide sequence ID" value="NZ_FNBN01000002.1"/>
</dbReference>
<gene>
    <name evidence="2" type="ORF">SAMN04488121_102449</name>
</gene>
<sequence length="79" mass="8203">MKKIKLALIALFSVIGVGSIAATSHAPGDYYATPTGGTPLGIKGEDFTCGDNPDETCAYLENQSGPRTRVTGGYVDLIP</sequence>
<dbReference type="AlphaFoldDB" id="A0A1G7MKB0"/>
<dbReference type="Proteomes" id="UP000199045">
    <property type="component" value="Unassembled WGS sequence"/>
</dbReference>
<feature type="chain" id="PRO_5011769829" evidence="1">
    <location>
        <begin position="22"/>
        <end position="79"/>
    </location>
</feature>
<dbReference type="OrthoDB" id="9846384at2"/>
<dbReference type="STRING" id="104663.SAMN04488121_102449"/>
<evidence type="ECO:0000256" key="1">
    <source>
        <dbReference type="SAM" id="SignalP"/>
    </source>
</evidence>
<organism evidence="2 3">
    <name type="scientific">Chitinophaga filiformis</name>
    <name type="common">Myxococcus filiformis</name>
    <name type="synonym">Flexibacter filiformis</name>
    <dbReference type="NCBI Taxonomy" id="104663"/>
    <lineage>
        <taxon>Bacteria</taxon>
        <taxon>Pseudomonadati</taxon>
        <taxon>Bacteroidota</taxon>
        <taxon>Chitinophagia</taxon>
        <taxon>Chitinophagales</taxon>
        <taxon>Chitinophagaceae</taxon>
        <taxon>Chitinophaga</taxon>
    </lineage>
</organism>
<proteinExistence type="predicted"/>
<protein>
    <submittedName>
        <fullName evidence="2">Uncharacterized protein</fullName>
    </submittedName>
</protein>
<feature type="signal peptide" evidence="1">
    <location>
        <begin position="1"/>
        <end position="21"/>
    </location>
</feature>